<dbReference type="Proteomes" id="UP000245125">
    <property type="component" value="Unassembled WGS sequence"/>
</dbReference>
<proteinExistence type="predicted"/>
<gene>
    <name evidence="1" type="ORF">NBG4_120050</name>
</gene>
<name>A0A2U3QEK6_9BACT</name>
<sequence length="61" mass="7010">MPHLSLETLKANIYKDVHGYEKVRRSPQYNYEPAGRGFDSLRARQFFKVQIQAVKRGVAGS</sequence>
<keyword evidence="2" id="KW-1185">Reference proteome</keyword>
<evidence type="ECO:0000313" key="2">
    <source>
        <dbReference type="Proteomes" id="UP000245125"/>
    </source>
</evidence>
<evidence type="ECO:0000313" key="1">
    <source>
        <dbReference type="EMBL" id="SPP99843.1"/>
    </source>
</evidence>
<dbReference type="AlphaFoldDB" id="A0A2U3QEK6"/>
<accession>A0A2U3QEK6</accession>
<organism evidence="1 2">
    <name type="scientific">Candidatus Sulfobium mesophilum</name>
    <dbReference type="NCBI Taxonomy" id="2016548"/>
    <lineage>
        <taxon>Bacteria</taxon>
        <taxon>Pseudomonadati</taxon>
        <taxon>Nitrospirota</taxon>
        <taxon>Nitrospiria</taxon>
        <taxon>Nitrospirales</taxon>
        <taxon>Nitrospiraceae</taxon>
        <taxon>Candidatus Sulfobium</taxon>
    </lineage>
</organism>
<protein>
    <submittedName>
        <fullName evidence="1">Uncharacterized protein</fullName>
    </submittedName>
</protein>
<dbReference type="EMBL" id="OUUY01000024">
    <property type="protein sequence ID" value="SPP99843.1"/>
    <property type="molecule type" value="Genomic_DNA"/>
</dbReference>
<reference evidence="2" key="1">
    <citation type="submission" date="2018-03" db="EMBL/GenBank/DDBJ databases">
        <authorList>
            <person name="Zecchin S."/>
        </authorList>
    </citation>
    <scope>NUCLEOTIDE SEQUENCE [LARGE SCALE GENOMIC DNA]</scope>
</reference>